<proteinExistence type="predicted"/>
<comment type="caution">
    <text evidence="2">The sequence shown here is derived from an EMBL/GenBank/DDBJ whole genome shotgun (WGS) entry which is preliminary data.</text>
</comment>
<name>A0ABT9Z5I9_9BACI</name>
<dbReference type="Proteomes" id="UP001232245">
    <property type="component" value="Unassembled WGS sequence"/>
</dbReference>
<reference evidence="2 3" key="1">
    <citation type="submission" date="2023-07" db="EMBL/GenBank/DDBJ databases">
        <title>Genomic Encyclopedia of Type Strains, Phase IV (KMG-IV): sequencing the most valuable type-strain genomes for metagenomic binning, comparative biology and taxonomic classification.</title>
        <authorList>
            <person name="Goeker M."/>
        </authorList>
    </citation>
    <scope>NUCLEOTIDE SEQUENCE [LARGE SCALE GENOMIC DNA]</scope>
    <source>
        <strain evidence="2 3">DSM 17723</strain>
    </source>
</reference>
<sequence length="56" mass="6777">MTKQKLYWILLIPNVFLFILALVLLPEDKKNYSVFIILLFWIVYYSVIKITNIKDK</sequence>
<dbReference type="RefSeq" id="WP_174881873.1">
    <property type="nucleotide sequence ID" value="NZ_CADEPK010000451.1"/>
</dbReference>
<evidence type="ECO:0000313" key="3">
    <source>
        <dbReference type="Proteomes" id="UP001232245"/>
    </source>
</evidence>
<organism evidence="2 3">
    <name type="scientific">Metabacillus niabensis</name>
    <dbReference type="NCBI Taxonomy" id="324854"/>
    <lineage>
        <taxon>Bacteria</taxon>
        <taxon>Bacillati</taxon>
        <taxon>Bacillota</taxon>
        <taxon>Bacilli</taxon>
        <taxon>Bacillales</taxon>
        <taxon>Bacillaceae</taxon>
        <taxon>Metabacillus</taxon>
    </lineage>
</organism>
<protein>
    <submittedName>
        <fullName evidence="2">Uncharacterized protein</fullName>
    </submittedName>
</protein>
<evidence type="ECO:0000256" key="1">
    <source>
        <dbReference type="SAM" id="Phobius"/>
    </source>
</evidence>
<keyword evidence="1" id="KW-1133">Transmembrane helix</keyword>
<dbReference type="EMBL" id="JAUSTZ010000006">
    <property type="protein sequence ID" value="MDQ0226848.1"/>
    <property type="molecule type" value="Genomic_DNA"/>
</dbReference>
<accession>A0ABT9Z5I9</accession>
<keyword evidence="1" id="KW-0812">Transmembrane</keyword>
<evidence type="ECO:0000313" key="2">
    <source>
        <dbReference type="EMBL" id="MDQ0226848.1"/>
    </source>
</evidence>
<gene>
    <name evidence="2" type="ORF">J2S02_003193</name>
</gene>
<keyword evidence="1" id="KW-0472">Membrane</keyword>
<keyword evidence="3" id="KW-1185">Reference proteome</keyword>
<feature type="transmembrane region" description="Helical" evidence="1">
    <location>
        <begin position="7"/>
        <end position="25"/>
    </location>
</feature>
<feature type="transmembrane region" description="Helical" evidence="1">
    <location>
        <begin position="31"/>
        <end position="48"/>
    </location>
</feature>